<dbReference type="RefSeq" id="WP_134111931.1">
    <property type="nucleotide sequence ID" value="NZ_SOBG01000001.1"/>
</dbReference>
<evidence type="ECO:0000259" key="6">
    <source>
        <dbReference type="Pfam" id="PF07992"/>
    </source>
</evidence>
<sequence>MDLSFNLNLSADSKAKELDEKELYDVVIIGGGPAAMTAAVYCMRKGVKTALVTKNIGGQVSDTKSIENYMGYNYIEGEELVKKFEEQVKQFEIAFKDGILVTGLKIENDIKIISLDNGQSIKTKSVIVSAGNRWRELNVPGEKEFRGRGVSYCSTCDGPFFKNLNVVVVGGGNSGVEAALDLIKIAKHVTIVEFTDSLKADKILIDKLKEHENHKILLSSAIKEIKGDEYVTSVMIEDQNTKETYEYKTDGVFVEIGLIPNSNFLKDIIKLNNFNEIIIDEKCETNVPGVFAAGDITSVPFKQIIIASGEGAKAAMAACEYVMKK</sequence>
<dbReference type="AlphaFoldDB" id="A0AA46I751"/>
<keyword evidence="8" id="KW-1185">Reference proteome</keyword>
<evidence type="ECO:0000256" key="1">
    <source>
        <dbReference type="ARBA" id="ARBA00022630"/>
    </source>
</evidence>
<dbReference type="InterPro" id="IPR023753">
    <property type="entry name" value="FAD/NAD-binding_dom"/>
</dbReference>
<keyword evidence="5" id="KW-0676">Redox-active center</keyword>
<keyword evidence="3" id="KW-0560">Oxidoreductase</keyword>
<evidence type="ECO:0000256" key="5">
    <source>
        <dbReference type="ARBA" id="ARBA00023284"/>
    </source>
</evidence>
<organism evidence="7 8">
    <name type="scientific">Hypnocyclicus thermotrophus</name>
    <dbReference type="NCBI Taxonomy" id="1627895"/>
    <lineage>
        <taxon>Bacteria</taxon>
        <taxon>Fusobacteriati</taxon>
        <taxon>Fusobacteriota</taxon>
        <taxon>Fusobacteriia</taxon>
        <taxon>Fusobacteriales</taxon>
        <taxon>Fusobacteriaceae</taxon>
        <taxon>Hypnocyclicus</taxon>
    </lineage>
</organism>
<evidence type="ECO:0000256" key="3">
    <source>
        <dbReference type="ARBA" id="ARBA00023002"/>
    </source>
</evidence>
<dbReference type="PRINTS" id="PR00368">
    <property type="entry name" value="FADPNR"/>
</dbReference>
<dbReference type="PRINTS" id="PR00469">
    <property type="entry name" value="PNDRDTASEII"/>
</dbReference>
<keyword evidence="1" id="KW-0285">Flavoprotein</keyword>
<dbReference type="GO" id="GO:0016668">
    <property type="term" value="F:oxidoreductase activity, acting on a sulfur group of donors, NAD(P) as acceptor"/>
    <property type="evidence" value="ECO:0007669"/>
    <property type="project" value="UniProtKB-ARBA"/>
</dbReference>
<name>A0AA46I751_9FUSO</name>
<dbReference type="PROSITE" id="PS00573">
    <property type="entry name" value="PYRIDINE_REDOX_2"/>
    <property type="match status" value="1"/>
</dbReference>
<dbReference type="Pfam" id="PF07992">
    <property type="entry name" value="Pyr_redox_2"/>
    <property type="match status" value="1"/>
</dbReference>
<dbReference type="Proteomes" id="UP000294678">
    <property type="component" value="Unassembled WGS sequence"/>
</dbReference>
<proteinExistence type="predicted"/>
<protein>
    <submittedName>
        <fullName evidence="7">Alkyl hydroperoxide reductase subunit F</fullName>
    </submittedName>
</protein>
<dbReference type="InterPro" id="IPR008255">
    <property type="entry name" value="Pyr_nucl-diS_OxRdtase_2_AS"/>
</dbReference>
<dbReference type="SUPFAM" id="SSF51905">
    <property type="entry name" value="FAD/NAD(P)-binding domain"/>
    <property type="match status" value="1"/>
</dbReference>
<evidence type="ECO:0000313" key="7">
    <source>
        <dbReference type="EMBL" id="TDT72353.1"/>
    </source>
</evidence>
<keyword evidence="2" id="KW-0274">FAD</keyword>
<feature type="domain" description="FAD/NAD(P)-binding" evidence="6">
    <location>
        <begin position="24"/>
        <end position="311"/>
    </location>
</feature>
<accession>A0AA46I751</accession>
<dbReference type="PANTHER" id="PTHR48105">
    <property type="entry name" value="THIOREDOXIN REDUCTASE 1-RELATED-RELATED"/>
    <property type="match status" value="1"/>
</dbReference>
<evidence type="ECO:0000313" key="8">
    <source>
        <dbReference type="Proteomes" id="UP000294678"/>
    </source>
</evidence>
<dbReference type="InterPro" id="IPR050097">
    <property type="entry name" value="Ferredoxin-NADP_redctase_2"/>
</dbReference>
<keyword evidence="4" id="KW-1015">Disulfide bond</keyword>
<dbReference type="Gene3D" id="3.50.50.60">
    <property type="entry name" value="FAD/NAD(P)-binding domain"/>
    <property type="match status" value="2"/>
</dbReference>
<gene>
    <name evidence="7" type="ORF">EV215_0153</name>
</gene>
<evidence type="ECO:0000256" key="2">
    <source>
        <dbReference type="ARBA" id="ARBA00022827"/>
    </source>
</evidence>
<dbReference type="InterPro" id="IPR036188">
    <property type="entry name" value="FAD/NAD-bd_sf"/>
</dbReference>
<evidence type="ECO:0000256" key="4">
    <source>
        <dbReference type="ARBA" id="ARBA00023157"/>
    </source>
</evidence>
<comment type="caution">
    <text evidence="7">The sequence shown here is derived from an EMBL/GenBank/DDBJ whole genome shotgun (WGS) entry which is preliminary data.</text>
</comment>
<dbReference type="EMBL" id="SOBG01000001">
    <property type="protein sequence ID" value="TDT72353.1"/>
    <property type="molecule type" value="Genomic_DNA"/>
</dbReference>
<reference evidence="7 8" key="1">
    <citation type="submission" date="2019-03" db="EMBL/GenBank/DDBJ databases">
        <title>Genomic Encyclopedia of Type Strains, Phase IV (KMG-IV): sequencing the most valuable type-strain genomes for metagenomic binning, comparative biology and taxonomic classification.</title>
        <authorList>
            <person name="Goeker M."/>
        </authorList>
    </citation>
    <scope>NUCLEOTIDE SEQUENCE [LARGE SCALE GENOMIC DNA]</scope>
    <source>
        <strain evidence="7 8">DSM 100055</strain>
    </source>
</reference>